<dbReference type="EC" id="2.3.2.27" evidence="4 15"/>
<evidence type="ECO:0000256" key="10">
    <source>
        <dbReference type="ARBA" id="ARBA00022786"/>
    </source>
</evidence>
<evidence type="ECO:0000256" key="2">
    <source>
        <dbReference type="ARBA" id="ARBA00004123"/>
    </source>
</evidence>
<reference evidence="18" key="1">
    <citation type="submission" date="2024-02" db="EMBL/GenBank/DDBJ databases">
        <authorList>
            <consortium name="ELIXIR-Norway"/>
            <consortium name="Elixir Norway"/>
        </authorList>
    </citation>
    <scope>NUCLEOTIDE SEQUENCE</scope>
</reference>
<keyword evidence="13 15" id="KW-0234">DNA repair</keyword>
<evidence type="ECO:0000256" key="3">
    <source>
        <dbReference type="ARBA" id="ARBA00010258"/>
    </source>
</evidence>
<dbReference type="InterPro" id="IPR011513">
    <property type="entry name" value="Nse1"/>
</dbReference>
<comment type="similarity">
    <text evidence="3 15">Belongs to the NSE1 family.</text>
</comment>
<proteinExistence type="inferred from homology"/>
<dbReference type="Pfam" id="PF07574">
    <property type="entry name" value="SMC_Nse1"/>
    <property type="match status" value="1"/>
</dbReference>
<feature type="domain" description="Non-structural maintenance of chromosomes element 1 RING C4HC3-type" evidence="17">
    <location>
        <begin position="196"/>
        <end position="239"/>
    </location>
</feature>
<protein>
    <recommendedName>
        <fullName evidence="5 15">Non-structural maintenance of chromosomes element 1 homolog</fullName>
        <ecNumber evidence="4 15">2.3.2.27</ecNumber>
    </recommendedName>
</protein>
<comment type="subunit">
    <text evidence="15">Component of the Smc5-Smc6 complex.</text>
</comment>
<keyword evidence="14 15" id="KW-0539">Nucleus</keyword>
<evidence type="ECO:0000256" key="4">
    <source>
        <dbReference type="ARBA" id="ARBA00012483"/>
    </source>
</evidence>
<comment type="subcellular location">
    <subcellularLocation>
        <location evidence="2 15">Nucleus</location>
    </subcellularLocation>
</comment>
<keyword evidence="6 15" id="KW-0808">Transferase</keyword>
<evidence type="ECO:0000256" key="5">
    <source>
        <dbReference type="ARBA" id="ARBA00019422"/>
    </source>
</evidence>
<dbReference type="InterPro" id="IPR013083">
    <property type="entry name" value="Znf_RING/FYVE/PHD"/>
</dbReference>
<evidence type="ECO:0000256" key="11">
    <source>
        <dbReference type="ARBA" id="ARBA00022833"/>
    </source>
</evidence>
<dbReference type="Proteomes" id="UP001497512">
    <property type="component" value="Chromosome 4"/>
</dbReference>
<evidence type="ECO:0000256" key="6">
    <source>
        <dbReference type="ARBA" id="ARBA00022679"/>
    </source>
</evidence>
<keyword evidence="7 15" id="KW-0479">Metal-binding</keyword>
<evidence type="ECO:0000256" key="9">
    <source>
        <dbReference type="ARBA" id="ARBA00022771"/>
    </source>
</evidence>
<keyword evidence="11 15" id="KW-0862">Zinc</keyword>
<dbReference type="InterPro" id="IPR014857">
    <property type="entry name" value="Nse1_RING_C4HC3-type"/>
</dbReference>
<dbReference type="Gene3D" id="3.90.1150.220">
    <property type="match status" value="1"/>
</dbReference>
<dbReference type="Pfam" id="PF08746">
    <property type="entry name" value="zf-RING-like"/>
    <property type="match status" value="1"/>
</dbReference>
<dbReference type="InterPro" id="IPR036388">
    <property type="entry name" value="WH-like_DNA-bd_sf"/>
</dbReference>
<accession>A0ABP0UMP1</accession>
<keyword evidence="10 15" id="KW-0833">Ubl conjugation pathway</keyword>
<keyword evidence="8 15" id="KW-0227">DNA damage</keyword>
<dbReference type="PANTHER" id="PTHR20973:SF0">
    <property type="entry name" value="NON-STRUCTURAL MAINTENANCE OF CHROMOSOMES ELEMENT 1 HOMOLOG"/>
    <property type="match status" value="1"/>
</dbReference>
<comment type="catalytic activity">
    <reaction evidence="1 15">
        <text>S-ubiquitinyl-[E2 ubiquitin-conjugating enzyme]-L-cysteine + [acceptor protein]-L-lysine = [E2 ubiquitin-conjugating enzyme]-L-cysteine + N(6)-ubiquitinyl-[acceptor protein]-L-lysine.</text>
        <dbReference type="EC" id="2.3.2.27"/>
    </reaction>
</comment>
<sequence>MVVGLDERHHTYIQALMRRGPLDEKHAKTMFTNLFQSREEDGFFDFLGVVNKELDYVQMEIRGSANQYDGILYYGLVNKLANEEAKMGTRFTHVQICLFKAIMEAILQDSTGSGVISSMEALNLPLDTQAELQSQAPRSSTQAVPLHLTLAAKEETLASLVSDKWLSRTDNGQIALGVMAFLELRNFFKNFDLPLCDVCNEAAIKAQPCRNEACNVRMHSYCVPRKFGHTQVRKVCPECGANWKIPHMSNVADENDDEMEENGNAALDNSDDNDEHGNLVSDEDEGPRNRVSGFDVNENALSESNEDNGAAAGDSSEDCMEVVPPQLARLGHNQRKKKASIAAPQLPPRETRSRQKMSAQH</sequence>
<dbReference type="Gene3D" id="1.10.10.10">
    <property type="entry name" value="Winged helix-like DNA-binding domain superfamily/Winged helix DNA-binding domain"/>
    <property type="match status" value="1"/>
</dbReference>
<evidence type="ECO:0000256" key="15">
    <source>
        <dbReference type="RuleBase" id="RU368018"/>
    </source>
</evidence>
<evidence type="ECO:0000256" key="7">
    <source>
        <dbReference type="ARBA" id="ARBA00022723"/>
    </source>
</evidence>
<evidence type="ECO:0000313" key="19">
    <source>
        <dbReference type="Proteomes" id="UP001497512"/>
    </source>
</evidence>
<evidence type="ECO:0000259" key="17">
    <source>
        <dbReference type="Pfam" id="PF08746"/>
    </source>
</evidence>
<dbReference type="Gene3D" id="3.30.40.10">
    <property type="entry name" value="Zinc/RING finger domain, C3HC4 (zinc finger)"/>
    <property type="match status" value="1"/>
</dbReference>
<evidence type="ECO:0000256" key="8">
    <source>
        <dbReference type="ARBA" id="ARBA00022763"/>
    </source>
</evidence>
<evidence type="ECO:0000256" key="1">
    <source>
        <dbReference type="ARBA" id="ARBA00000900"/>
    </source>
</evidence>
<organism evidence="18 19">
    <name type="scientific">Sphagnum troendelagicum</name>
    <dbReference type="NCBI Taxonomy" id="128251"/>
    <lineage>
        <taxon>Eukaryota</taxon>
        <taxon>Viridiplantae</taxon>
        <taxon>Streptophyta</taxon>
        <taxon>Embryophyta</taxon>
        <taxon>Bryophyta</taxon>
        <taxon>Sphagnophytina</taxon>
        <taxon>Sphagnopsida</taxon>
        <taxon>Sphagnales</taxon>
        <taxon>Sphagnaceae</taxon>
        <taxon>Sphagnum</taxon>
    </lineage>
</organism>
<dbReference type="PANTHER" id="PTHR20973">
    <property type="entry name" value="NON-SMC ELEMENT 1-RELATED"/>
    <property type="match status" value="1"/>
</dbReference>
<keyword evidence="9 15" id="KW-0863">Zinc-finger</keyword>
<keyword evidence="19" id="KW-1185">Reference proteome</keyword>
<gene>
    <name evidence="18" type="ORF">CSSPTR1EN2_LOCUS16322</name>
</gene>
<dbReference type="EMBL" id="OZ019896">
    <property type="protein sequence ID" value="CAK9222703.1"/>
    <property type="molecule type" value="Genomic_DNA"/>
</dbReference>
<evidence type="ECO:0000256" key="16">
    <source>
        <dbReference type="SAM" id="MobiDB-lite"/>
    </source>
</evidence>
<dbReference type="CDD" id="cd16493">
    <property type="entry name" value="RING-CH-C4HC3_NSE1"/>
    <property type="match status" value="1"/>
</dbReference>
<evidence type="ECO:0000256" key="14">
    <source>
        <dbReference type="ARBA" id="ARBA00023242"/>
    </source>
</evidence>
<name>A0ABP0UMP1_9BRYO</name>
<keyword evidence="12 15" id="KW-0233">DNA recombination</keyword>
<feature type="region of interest" description="Disordered" evidence="16">
    <location>
        <begin position="254"/>
        <end position="361"/>
    </location>
</feature>
<evidence type="ECO:0000256" key="12">
    <source>
        <dbReference type="ARBA" id="ARBA00023172"/>
    </source>
</evidence>
<evidence type="ECO:0000256" key="13">
    <source>
        <dbReference type="ARBA" id="ARBA00023204"/>
    </source>
</evidence>
<evidence type="ECO:0000313" key="18">
    <source>
        <dbReference type="EMBL" id="CAK9222703.1"/>
    </source>
</evidence>